<gene>
    <name evidence="1" type="ORF">PHET_00866</name>
</gene>
<dbReference type="Proteomes" id="UP000748531">
    <property type="component" value="Unassembled WGS sequence"/>
</dbReference>
<comment type="caution">
    <text evidence="1">The sequence shown here is derived from an EMBL/GenBank/DDBJ whole genome shotgun (WGS) entry which is preliminary data.</text>
</comment>
<proteinExistence type="predicted"/>
<keyword evidence="2" id="KW-1185">Reference proteome</keyword>
<dbReference type="EMBL" id="LUCH01000229">
    <property type="protein sequence ID" value="KAF5405726.1"/>
    <property type="molecule type" value="Genomic_DNA"/>
</dbReference>
<dbReference type="AlphaFoldDB" id="A0A8J4WKU7"/>
<reference evidence="1" key="1">
    <citation type="submission" date="2019-05" db="EMBL/GenBank/DDBJ databases">
        <title>Annotation for the trematode Paragonimus heterotremus.</title>
        <authorList>
            <person name="Choi Y.-J."/>
        </authorList>
    </citation>
    <scope>NUCLEOTIDE SEQUENCE</scope>
    <source>
        <strain evidence="1">LC</strain>
    </source>
</reference>
<name>A0A8J4WKU7_9TREM</name>
<evidence type="ECO:0000313" key="2">
    <source>
        <dbReference type="Proteomes" id="UP000748531"/>
    </source>
</evidence>
<evidence type="ECO:0000313" key="1">
    <source>
        <dbReference type="EMBL" id="KAF5405726.1"/>
    </source>
</evidence>
<organism evidence="1 2">
    <name type="scientific">Paragonimus heterotremus</name>
    <dbReference type="NCBI Taxonomy" id="100268"/>
    <lineage>
        <taxon>Eukaryota</taxon>
        <taxon>Metazoa</taxon>
        <taxon>Spiralia</taxon>
        <taxon>Lophotrochozoa</taxon>
        <taxon>Platyhelminthes</taxon>
        <taxon>Trematoda</taxon>
        <taxon>Digenea</taxon>
        <taxon>Plagiorchiida</taxon>
        <taxon>Troglotremata</taxon>
        <taxon>Troglotrematidae</taxon>
        <taxon>Paragonimus</taxon>
    </lineage>
</organism>
<protein>
    <submittedName>
        <fullName evidence="1">Uncharacterized protein</fullName>
    </submittedName>
</protein>
<sequence length="114" mass="13277">MKLPNNGTVAEKRLEYLKKGFIRDDDHFLWKKVIGREDLINRSEAKMCQSRWVIHVTFINPEEVPRYTKRSVADYANDAQPYLFSNSSETRYWGSGLCKIFPRGEPAVLHSRAS</sequence>
<accession>A0A8J4WKU7</accession>